<dbReference type="Gene3D" id="1.25.40.10">
    <property type="entry name" value="Tetratricopeptide repeat domain"/>
    <property type="match status" value="1"/>
</dbReference>
<keyword evidence="9" id="KW-0223">Dioxygenase</keyword>
<evidence type="ECO:0000256" key="12">
    <source>
        <dbReference type="ARBA" id="ARBA00023180"/>
    </source>
</evidence>
<dbReference type="ExpressionAtlas" id="A0A6I8V1S5">
    <property type="expression patterns" value="baseline"/>
</dbReference>
<evidence type="ECO:0000256" key="13">
    <source>
        <dbReference type="SAM" id="SignalP"/>
    </source>
</evidence>
<evidence type="ECO:0000256" key="7">
    <source>
        <dbReference type="ARBA" id="ARBA00022824"/>
    </source>
</evidence>
<evidence type="ECO:0000256" key="4">
    <source>
        <dbReference type="ARBA" id="ARBA00006511"/>
    </source>
</evidence>
<evidence type="ECO:0000313" key="15">
    <source>
        <dbReference type="Proteomes" id="UP000001819"/>
    </source>
</evidence>
<comment type="similarity">
    <text evidence="4">Belongs to the P4HA family.</text>
</comment>
<dbReference type="EC" id="1.14.11.2" evidence="5"/>
<accession>A0A6I8V1S5</accession>
<dbReference type="Pfam" id="PF13640">
    <property type="entry name" value="2OG-FeII_Oxy_3"/>
    <property type="match status" value="1"/>
</dbReference>
<keyword evidence="6" id="KW-0479">Metal-binding</keyword>
<comment type="cofactor">
    <cofactor evidence="1">
        <name>L-ascorbate</name>
        <dbReference type="ChEBI" id="CHEBI:38290"/>
    </cofactor>
</comment>
<keyword evidence="12" id="KW-0325">Glycoprotein</keyword>
<comment type="function">
    <text evidence="2">Catalyzes the post-translational formation of 4-hydroxyproline in -Xaa-Pro-Gly- sequences in collagens and other proteins.</text>
</comment>
<dbReference type="RefSeq" id="XP_002136737.2">
    <property type="nucleotide sequence ID" value="XM_002136701.3"/>
</dbReference>
<reference evidence="16" key="2">
    <citation type="submission" date="2025-08" db="UniProtKB">
        <authorList>
            <consortium name="RefSeq"/>
        </authorList>
    </citation>
    <scope>IDENTIFICATION</scope>
    <source>
        <strain evidence="16">MV-25-SWS-2005</strain>
        <tissue evidence="16">Whole body</tissue>
    </source>
</reference>
<keyword evidence="7" id="KW-0256">Endoplasmic reticulum</keyword>
<dbReference type="InterPro" id="IPR005123">
    <property type="entry name" value="Oxoglu/Fe-dep_dioxygenase_dom"/>
</dbReference>
<evidence type="ECO:0000256" key="1">
    <source>
        <dbReference type="ARBA" id="ARBA00001961"/>
    </source>
</evidence>
<sequence>MRRLKCFLCLIYLWFPGATLRKLNKNYAMSIYDLGELMTHNKVLINHLEAYADKLQQRVDLIDSYVEIMKEKIARAQRMDHDPPSCFSFMRHMQFDWPNILWYLEQQPGEAQATGISLLYSDLPTTKDLEETLNGLWRIQTIYNLNGSDMAKGLLMGVQHNYSTTPFEGYTIAKYLAKWGDYAKAKDWISVALDLYQADEDYWDLYEQQGLSAENLYELYVEVLNNLSEDKERPLSTMIETLKRHPKNHNLKRALTRLEMSHRIGEEPQEQESEDQDDFLDCCSRECRRGSRLYCLYNTTATAFLRLAPLKMELLSLDPYVVLYHDVLADREMSLLKLMAQRDLVRAVTYNATEKKHSEDPNRTTKAGWLDPSHNLIRRMGILTEDMSNLDLERSEDFQVLNYGIGGHYAVHPDFFEGSNPELPDRVATLLFYLSDVPLGGATVFPLLDLSVFPKKGAVLMWYNLDHKGQGMEKTIHSACPVVVGSRWVMTKWVNQQPQLFRRPCLRE</sequence>
<dbReference type="PANTHER" id="PTHR10869">
    <property type="entry name" value="PROLYL 4-HYDROXYLASE ALPHA SUBUNIT"/>
    <property type="match status" value="1"/>
</dbReference>
<protein>
    <recommendedName>
        <fullName evidence="5">procollagen-proline 4-dioxygenase</fullName>
        <ecNumber evidence="5">1.14.11.2</ecNumber>
    </recommendedName>
</protein>
<feature type="chain" id="PRO_5026158663" description="procollagen-proline 4-dioxygenase" evidence="13">
    <location>
        <begin position="21"/>
        <end position="508"/>
    </location>
</feature>
<evidence type="ECO:0000256" key="3">
    <source>
        <dbReference type="ARBA" id="ARBA00004319"/>
    </source>
</evidence>
<dbReference type="InParanoid" id="A0A6I8V1S5"/>
<feature type="signal peptide" evidence="13">
    <location>
        <begin position="1"/>
        <end position="20"/>
    </location>
</feature>
<dbReference type="SMART" id="SM00702">
    <property type="entry name" value="P4Hc"/>
    <property type="match status" value="1"/>
</dbReference>
<gene>
    <name evidence="16" type="primary">LOC6903738</name>
</gene>
<dbReference type="AlphaFoldDB" id="A0A6I8V1S5"/>
<dbReference type="InterPro" id="IPR045054">
    <property type="entry name" value="P4HA-like"/>
</dbReference>
<keyword evidence="10" id="KW-0560">Oxidoreductase</keyword>
<dbReference type="InterPro" id="IPR013547">
    <property type="entry name" value="P4H_N"/>
</dbReference>
<dbReference type="PANTHER" id="PTHR10869:SF244">
    <property type="entry name" value="PROLYL 4-HYDROXYLASE SUBUNIT ALPHA-2"/>
    <property type="match status" value="1"/>
</dbReference>
<dbReference type="GO" id="GO:0005506">
    <property type="term" value="F:iron ion binding"/>
    <property type="evidence" value="ECO:0007669"/>
    <property type="project" value="InterPro"/>
</dbReference>
<proteinExistence type="inferred from homology"/>
<organism evidence="15 16">
    <name type="scientific">Drosophila pseudoobscura pseudoobscura</name>
    <name type="common">Fruit fly</name>
    <dbReference type="NCBI Taxonomy" id="46245"/>
    <lineage>
        <taxon>Eukaryota</taxon>
        <taxon>Metazoa</taxon>
        <taxon>Ecdysozoa</taxon>
        <taxon>Arthropoda</taxon>
        <taxon>Hexapoda</taxon>
        <taxon>Insecta</taxon>
        <taxon>Pterygota</taxon>
        <taxon>Neoptera</taxon>
        <taxon>Endopterygota</taxon>
        <taxon>Diptera</taxon>
        <taxon>Brachycera</taxon>
        <taxon>Muscomorpha</taxon>
        <taxon>Ephydroidea</taxon>
        <taxon>Drosophilidae</taxon>
        <taxon>Drosophila</taxon>
        <taxon>Sophophora</taxon>
    </lineage>
</organism>
<dbReference type="Gene3D" id="2.60.120.620">
    <property type="entry name" value="q2cbj1_9rhob like domain"/>
    <property type="match status" value="1"/>
</dbReference>
<keyword evidence="11" id="KW-0408">Iron</keyword>
<evidence type="ECO:0000256" key="2">
    <source>
        <dbReference type="ARBA" id="ARBA00002035"/>
    </source>
</evidence>
<keyword evidence="13" id="KW-0732">Signal</keyword>
<evidence type="ECO:0000256" key="11">
    <source>
        <dbReference type="ARBA" id="ARBA00023004"/>
    </source>
</evidence>
<dbReference type="Proteomes" id="UP000001819">
    <property type="component" value="Chromosome 2"/>
</dbReference>
<evidence type="ECO:0000259" key="14">
    <source>
        <dbReference type="PROSITE" id="PS51471"/>
    </source>
</evidence>
<evidence type="ECO:0000256" key="6">
    <source>
        <dbReference type="ARBA" id="ARBA00022723"/>
    </source>
</evidence>
<dbReference type="InterPro" id="IPR006620">
    <property type="entry name" value="Pro_4_hyd_alph"/>
</dbReference>
<dbReference type="GO" id="GO:0005788">
    <property type="term" value="C:endoplasmic reticulum lumen"/>
    <property type="evidence" value="ECO:0007669"/>
    <property type="project" value="UniProtKB-SubCell"/>
</dbReference>
<dbReference type="InterPro" id="IPR044862">
    <property type="entry name" value="Pro_4_hyd_alph_FE2OG_OXY"/>
</dbReference>
<dbReference type="GO" id="GO:0031418">
    <property type="term" value="F:L-ascorbic acid binding"/>
    <property type="evidence" value="ECO:0007669"/>
    <property type="project" value="UniProtKB-KW"/>
</dbReference>
<dbReference type="PROSITE" id="PS51471">
    <property type="entry name" value="FE2OG_OXY"/>
    <property type="match status" value="1"/>
</dbReference>
<keyword evidence="15" id="KW-1185">Reference proteome</keyword>
<dbReference type="InterPro" id="IPR011990">
    <property type="entry name" value="TPR-like_helical_dom_sf"/>
</dbReference>
<dbReference type="KEGG" id="dpo:6903738"/>
<evidence type="ECO:0000256" key="5">
    <source>
        <dbReference type="ARBA" id="ARBA00012269"/>
    </source>
</evidence>
<evidence type="ECO:0000256" key="8">
    <source>
        <dbReference type="ARBA" id="ARBA00022896"/>
    </source>
</evidence>
<evidence type="ECO:0000256" key="9">
    <source>
        <dbReference type="ARBA" id="ARBA00022964"/>
    </source>
</evidence>
<dbReference type="Pfam" id="PF08336">
    <property type="entry name" value="P4Ha_N"/>
    <property type="match status" value="1"/>
</dbReference>
<dbReference type="Gene3D" id="6.10.140.1460">
    <property type="match status" value="1"/>
</dbReference>
<reference evidence="15" key="1">
    <citation type="submission" date="2024-06" db="UniProtKB">
        <authorList>
            <consortium name="RefSeq"/>
        </authorList>
    </citation>
    <scope>NUCLEOTIDE SEQUENCE [LARGE SCALE GENOMIC DNA]</scope>
    <source>
        <strain evidence="15">MV2-25</strain>
    </source>
</reference>
<evidence type="ECO:0000256" key="10">
    <source>
        <dbReference type="ARBA" id="ARBA00023002"/>
    </source>
</evidence>
<dbReference type="FunCoup" id="A0A6I8V1S5">
    <property type="interactions" value="61"/>
</dbReference>
<evidence type="ECO:0000313" key="16">
    <source>
        <dbReference type="RefSeq" id="XP_002136737.2"/>
    </source>
</evidence>
<dbReference type="FunFam" id="2.60.120.620:FF:000011">
    <property type="entry name" value="Prolyl alpha subunit"/>
    <property type="match status" value="1"/>
</dbReference>
<feature type="domain" description="Fe2OG dioxygenase" evidence="14">
    <location>
        <begin position="394"/>
        <end position="496"/>
    </location>
</feature>
<name>A0A6I8V1S5_DROPS</name>
<dbReference type="GO" id="GO:0004656">
    <property type="term" value="F:procollagen-proline 4-dioxygenase activity"/>
    <property type="evidence" value="ECO:0007669"/>
    <property type="project" value="UniProtKB-EC"/>
</dbReference>
<keyword evidence="8" id="KW-0847">Vitamin C</keyword>
<comment type="subcellular location">
    <subcellularLocation>
        <location evidence="3">Endoplasmic reticulum lumen</location>
    </subcellularLocation>
</comment>